<dbReference type="PANTHER" id="PTHR15907">
    <property type="entry name" value="DUF614 FAMILY PROTEIN-RELATED"/>
    <property type="match status" value="1"/>
</dbReference>
<protein>
    <submittedName>
        <fullName evidence="2">Uncharacterized protein</fullName>
    </submittedName>
</protein>
<evidence type="ECO:0000313" key="2">
    <source>
        <dbReference type="EMBL" id="KAF6147119.1"/>
    </source>
</evidence>
<dbReference type="PRINTS" id="PR01217">
    <property type="entry name" value="PRICHEXTENSN"/>
</dbReference>
<dbReference type="NCBIfam" id="TIGR01571">
    <property type="entry name" value="A_thal_Cys_rich"/>
    <property type="match status" value="1"/>
</dbReference>
<dbReference type="Pfam" id="PF04749">
    <property type="entry name" value="PLAC8"/>
    <property type="match status" value="1"/>
</dbReference>
<dbReference type="AlphaFoldDB" id="A0A7J7LWZ6"/>
<feature type="compositionally biased region" description="Acidic residues" evidence="1">
    <location>
        <begin position="1"/>
        <end position="11"/>
    </location>
</feature>
<sequence length="314" mass="35244">MGRPDDDDTSSYDDTPTETHSDPQFEYQPEILENPIQDPQQQQQQQQQQYQQQGQPPPPQYRQAPPPQYAQAPPPQYPPPPPPPTQIPQQYPPQTPQQYPPQQPQQYPPQKPQAHPNVYQQQTFAPSPLHVQTPPPQYQTHPGSPYKPVPQAFPGGPAQGYPMQPAPLQHLNPPGTQPWTTGILDCMDDPTNALTTLCFPCVTFGQIAEIIDNGQTSCGSSGFMYGCILSMIGMPCLISCSYRTKLRSRYDLIESPAPDWATHFICEYCALCQEYRELYNRGYDPAIGWNGNQIKAQQQQQQAAAMTPPGNQMM</sequence>
<gene>
    <name evidence="2" type="ORF">GIB67_036838</name>
</gene>
<organism evidence="2 3">
    <name type="scientific">Kingdonia uniflora</name>
    <dbReference type="NCBI Taxonomy" id="39325"/>
    <lineage>
        <taxon>Eukaryota</taxon>
        <taxon>Viridiplantae</taxon>
        <taxon>Streptophyta</taxon>
        <taxon>Embryophyta</taxon>
        <taxon>Tracheophyta</taxon>
        <taxon>Spermatophyta</taxon>
        <taxon>Magnoliopsida</taxon>
        <taxon>Ranunculales</taxon>
        <taxon>Circaeasteraceae</taxon>
        <taxon>Kingdonia</taxon>
    </lineage>
</organism>
<feature type="compositionally biased region" description="Pro residues" evidence="1">
    <location>
        <begin position="55"/>
        <end position="111"/>
    </location>
</feature>
<dbReference type="EMBL" id="JACGCM010001948">
    <property type="protein sequence ID" value="KAF6147119.1"/>
    <property type="molecule type" value="Genomic_DNA"/>
</dbReference>
<dbReference type="InterPro" id="IPR006461">
    <property type="entry name" value="PLAC_motif_containing"/>
</dbReference>
<proteinExistence type="predicted"/>
<dbReference type="OrthoDB" id="1045822at2759"/>
<feature type="compositionally biased region" description="Low complexity" evidence="1">
    <location>
        <begin position="35"/>
        <end position="54"/>
    </location>
</feature>
<comment type="caution">
    <text evidence="2">The sequence shown here is derived from an EMBL/GenBank/DDBJ whole genome shotgun (WGS) entry which is preliminary data.</text>
</comment>
<dbReference type="Proteomes" id="UP000541444">
    <property type="component" value="Unassembled WGS sequence"/>
</dbReference>
<reference evidence="2 3" key="1">
    <citation type="journal article" date="2020" name="IScience">
        <title>Genome Sequencing of the Endangered Kingdonia uniflora (Circaeasteraceae, Ranunculales) Reveals Potential Mechanisms of Evolutionary Specialization.</title>
        <authorList>
            <person name="Sun Y."/>
            <person name="Deng T."/>
            <person name="Zhang A."/>
            <person name="Moore M.J."/>
            <person name="Landis J.B."/>
            <person name="Lin N."/>
            <person name="Zhang H."/>
            <person name="Zhang X."/>
            <person name="Huang J."/>
            <person name="Zhang X."/>
            <person name="Sun H."/>
            <person name="Wang H."/>
        </authorList>
    </citation>
    <scope>NUCLEOTIDE SEQUENCE [LARGE SCALE GENOMIC DNA]</scope>
    <source>
        <strain evidence="2">TB1705</strain>
        <tissue evidence="2">Leaf</tissue>
    </source>
</reference>
<keyword evidence="3" id="KW-1185">Reference proteome</keyword>
<evidence type="ECO:0000313" key="3">
    <source>
        <dbReference type="Proteomes" id="UP000541444"/>
    </source>
</evidence>
<name>A0A7J7LWZ6_9MAGN</name>
<feature type="region of interest" description="Disordered" evidence="1">
    <location>
        <begin position="1"/>
        <end position="168"/>
    </location>
</feature>
<accession>A0A7J7LWZ6</accession>
<evidence type="ECO:0000256" key="1">
    <source>
        <dbReference type="SAM" id="MobiDB-lite"/>
    </source>
</evidence>